<reference evidence="10" key="1">
    <citation type="journal article" date="2021" name="J Fungi (Basel)">
        <title>Virulence traits and population genomics of the black yeast Aureobasidium melanogenum.</title>
        <authorList>
            <person name="Cernosa A."/>
            <person name="Sun X."/>
            <person name="Gostincar C."/>
            <person name="Fang C."/>
            <person name="Gunde-Cimerman N."/>
            <person name="Song Z."/>
        </authorList>
    </citation>
    <scope>NUCLEOTIDE SEQUENCE</scope>
    <source>
        <strain evidence="10">EXF-9911</strain>
    </source>
</reference>
<evidence type="ECO:0000313" key="11">
    <source>
        <dbReference type="Proteomes" id="UP000779574"/>
    </source>
</evidence>
<evidence type="ECO:0000256" key="8">
    <source>
        <dbReference type="SAM" id="MobiDB-lite"/>
    </source>
</evidence>
<evidence type="ECO:0000256" key="5">
    <source>
        <dbReference type="ARBA" id="ARBA00023125"/>
    </source>
</evidence>
<feature type="compositionally biased region" description="Basic and acidic residues" evidence="8">
    <location>
        <begin position="1"/>
        <end position="11"/>
    </location>
</feature>
<keyword evidence="4" id="KW-0805">Transcription regulation</keyword>
<feature type="region of interest" description="Disordered" evidence="8">
    <location>
        <begin position="240"/>
        <end position="266"/>
    </location>
</feature>
<dbReference type="EMBL" id="JAHFXF010000214">
    <property type="protein sequence ID" value="KAG9692842.1"/>
    <property type="molecule type" value="Genomic_DNA"/>
</dbReference>
<proteinExistence type="predicted"/>
<dbReference type="SMART" id="SM00066">
    <property type="entry name" value="GAL4"/>
    <property type="match status" value="1"/>
</dbReference>
<keyword evidence="3" id="KW-0862">Zinc</keyword>
<evidence type="ECO:0000256" key="3">
    <source>
        <dbReference type="ARBA" id="ARBA00022833"/>
    </source>
</evidence>
<dbReference type="InterPro" id="IPR036864">
    <property type="entry name" value="Zn2-C6_fun-type_DNA-bd_sf"/>
</dbReference>
<keyword evidence="5" id="KW-0238">DNA-binding</keyword>
<accession>A0A9P8EKT7</accession>
<evidence type="ECO:0000313" key="10">
    <source>
        <dbReference type="EMBL" id="KAG9692842.1"/>
    </source>
</evidence>
<feature type="compositionally biased region" description="Basic and acidic residues" evidence="8">
    <location>
        <begin position="92"/>
        <end position="105"/>
    </location>
</feature>
<dbReference type="InterPro" id="IPR001138">
    <property type="entry name" value="Zn2Cys6_DnaBD"/>
</dbReference>
<evidence type="ECO:0000256" key="7">
    <source>
        <dbReference type="ARBA" id="ARBA00023242"/>
    </source>
</evidence>
<reference evidence="10" key="2">
    <citation type="submission" date="2021-08" db="EMBL/GenBank/DDBJ databases">
        <authorList>
            <person name="Gostincar C."/>
            <person name="Sun X."/>
            <person name="Song Z."/>
            <person name="Gunde-Cimerman N."/>
        </authorList>
    </citation>
    <scope>NUCLEOTIDE SEQUENCE</scope>
    <source>
        <strain evidence="10">EXF-9911</strain>
    </source>
</reference>
<organism evidence="10 11">
    <name type="scientific">Aureobasidium melanogenum</name>
    <name type="common">Aureobasidium pullulans var. melanogenum</name>
    <dbReference type="NCBI Taxonomy" id="46634"/>
    <lineage>
        <taxon>Eukaryota</taxon>
        <taxon>Fungi</taxon>
        <taxon>Dikarya</taxon>
        <taxon>Ascomycota</taxon>
        <taxon>Pezizomycotina</taxon>
        <taxon>Dothideomycetes</taxon>
        <taxon>Dothideomycetidae</taxon>
        <taxon>Dothideales</taxon>
        <taxon>Saccotheciaceae</taxon>
        <taxon>Aureobasidium</taxon>
    </lineage>
</organism>
<comment type="caution">
    <text evidence="10">The sequence shown here is derived from an EMBL/GenBank/DDBJ whole genome shotgun (WGS) entry which is preliminary data.</text>
</comment>
<dbReference type="CDD" id="cd00067">
    <property type="entry name" value="GAL4"/>
    <property type="match status" value="1"/>
</dbReference>
<dbReference type="FunFam" id="4.10.240.10:FF:000002">
    <property type="entry name" value="Zn cluster transcription factor Rds2"/>
    <property type="match status" value="1"/>
</dbReference>
<dbReference type="PANTHER" id="PTHR31986">
    <property type="entry name" value="REGULATOR OF DRUG SENSITIVITY 2"/>
    <property type="match status" value="1"/>
</dbReference>
<dbReference type="PROSITE" id="PS00463">
    <property type="entry name" value="ZN2_CY6_FUNGAL_1"/>
    <property type="match status" value="1"/>
</dbReference>
<keyword evidence="2" id="KW-0479">Metal-binding</keyword>
<feature type="domain" description="Zn(2)-C6 fungal-type" evidence="9">
    <location>
        <begin position="61"/>
        <end position="90"/>
    </location>
</feature>
<dbReference type="Pfam" id="PF24990">
    <property type="entry name" value="PAS_13"/>
    <property type="match status" value="1"/>
</dbReference>
<evidence type="ECO:0000256" key="6">
    <source>
        <dbReference type="ARBA" id="ARBA00023163"/>
    </source>
</evidence>
<sequence>MTDADTKHDRNGTMNDSKPANKQQSNNTTDTPKSQERSKSTATVDSPSSPPRKKRRKVNHACVYCRRSHMTCDLERPCARCVKRDIAHLCHDEPREPAKGKKPDTDTPPAETSANQDERRSSLRMDPPSIQHSKPLSPTHIKQQTQPPPTQQPFSINDWNFGSTNQLHDMRNLHPNYTFNTSEVTDEYNFLGDFLNNSLLDDGATYNLDDSNPIFNDPLLATGSLSTYANNMNLFSGIHQAAPSSTSQPQQDPPAPSAANDLSRPTVDAKARDKFYMTAADPAGNDTPEARMLKLLQAKYDAGMLRPFNYVRGYSRLNTYMESHMRPPLRQKILRQLEKFRPKFREAMHNLTDIQLIRVEMWWESTLMEYDRVFASMAIPACCWRRTGEIFRGNKEMAELIQVPMEELRDGKLALHEIMAEDSLVSYWEKFGAIAFDQSQKAILTSCTLKNPSEDDDDDDKDDKDGVAAKDGVAGKDGKGKSGKQGERGAEPKPVKGLRKCCFSFTIRRDIHNIPSVIVGNFLPIS</sequence>
<dbReference type="AlphaFoldDB" id="A0A9P8EKT7"/>
<dbReference type="Pfam" id="PF00172">
    <property type="entry name" value="Zn_clus"/>
    <property type="match status" value="1"/>
</dbReference>
<feature type="compositionally biased region" description="Polar residues" evidence="8">
    <location>
        <begin position="130"/>
        <end position="142"/>
    </location>
</feature>
<feature type="compositionally biased region" description="Low complexity" evidence="8">
    <location>
        <begin position="240"/>
        <end position="250"/>
    </location>
</feature>
<feature type="region of interest" description="Disordered" evidence="8">
    <location>
        <begin position="1"/>
        <end position="59"/>
    </location>
</feature>
<keyword evidence="6" id="KW-0804">Transcription</keyword>
<dbReference type="PROSITE" id="PS50048">
    <property type="entry name" value="ZN2_CY6_FUNGAL_2"/>
    <property type="match status" value="1"/>
</dbReference>
<dbReference type="InterPro" id="IPR053045">
    <property type="entry name" value="Zinc_cluster_trans_reg"/>
</dbReference>
<evidence type="ECO:0000256" key="1">
    <source>
        <dbReference type="ARBA" id="ARBA00004123"/>
    </source>
</evidence>
<name>A0A9P8EKT7_AURME</name>
<protein>
    <recommendedName>
        <fullName evidence="9">Zn(2)-C6 fungal-type domain-containing protein</fullName>
    </recommendedName>
</protein>
<feature type="compositionally biased region" description="Polar residues" evidence="8">
    <location>
        <begin position="12"/>
        <end position="32"/>
    </location>
</feature>
<dbReference type="Proteomes" id="UP000779574">
    <property type="component" value="Unassembled WGS sequence"/>
</dbReference>
<dbReference type="Gene3D" id="4.10.240.10">
    <property type="entry name" value="Zn(2)-C6 fungal-type DNA-binding domain"/>
    <property type="match status" value="1"/>
</dbReference>
<gene>
    <name evidence="10" type="ORF">KCU76_g6394</name>
</gene>
<evidence type="ECO:0000256" key="4">
    <source>
        <dbReference type="ARBA" id="ARBA00023015"/>
    </source>
</evidence>
<dbReference type="OrthoDB" id="65716at2759"/>
<dbReference type="GO" id="GO:0000977">
    <property type="term" value="F:RNA polymerase II transcription regulatory region sequence-specific DNA binding"/>
    <property type="evidence" value="ECO:0007669"/>
    <property type="project" value="TreeGrafter"/>
</dbReference>
<evidence type="ECO:0000256" key="2">
    <source>
        <dbReference type="ARBA" id="ARBA00022723"/>
    </source>
</evidence>
<feature type="non-terminal residue" evidence="10">
    <location>
        <position position="1"/>
    </location>
</feature>
<evidence type="ECO:0000259" key="9">
    <source>
        <dbReference type="PROSITE" id="PS50048"/>
    </source>
</evidence>
<dbReference type="PANTHER" id="PTHR31986:SF7">
    <property type="entry name" value="REGULATOR OF DRUG SENSITIVITY 2"/>
    <property type="match status" value="1"/>
</dbReference>
<feature type="region of interest" description="Disordered" evidence="8">
    <location>
        <begin position="92"/>
        <end position="154"/>
    </location>
</feature>
<dbReference type="InterPro" id="IPR056751">
    <property type="entry name" value="PAS_13"/>
</dbReference>
<dbReference type="GO" id="GO:0008270">
    <property type="term" value="F:zinc ion binding"/>
    <property type="evidence" value="ECO:0007669"/>
    <property type="project" value="InterPro"/>
</dbReference>
<dbReference type="GO" id="GO:0000981">
    <property type="term" value="F:DNA-binding transcription factor activity, RNA polymerase II-specific"/>
    <property type="evidence" value="ECO:0007669"/>
    <property type="project" value="InterPro"/>
</dbReference>
<comment type="subcellular location">
    <subcellularLocation>
        <location evidence="1">Nucleus</location>
    </subcellularLocation>
</comment>
<dbReference type="SUPFAM" id="SSF57701">
    <property type="entry name" value="Zn2/Cys6 DNA-binding domain"/>
    <property type="match status" value="1"/>
</dbReference>
<keyword evidence="7" id="KW-0539">Nucleus</keyword>
<feature type="compositionally biased region" description="Basic and acidic residues" evidence="8">
    <location>
        <begin position="463"/>
        <end position="494"/>
    </location>
</feature>
<dbReference type="GO" id="GO:0005634">
    <property type="term" value="C:nucleus"/>
    <property type="evidence" value="ECO:0007669"/>
    <property type="project" value="UniProtKB-SubCell"/>
</dbReference>
<feature type="region of interest" description="Disordered" evidence="8">
    <location>
        <begin position="450"/>
        <end position="495"/>
    </location>
</feature>